<comment type="similarity">
    <text evidence="1">Belongs to the LysR transcriptional regulatory family.</text>
</comment>
<dbReference type="RefSeq" id="WP_071022763.1">
    <property type="nucleotide sequence ID" value="NZ_CP017755.1"/>
</dbReference>
<protein>
    <submittedName>
        <fullName evidence="6">LysR family transcriptional regulator</fullName>
    </submittedName>
</protein>
<dbReference type="Proteomes" id="UP000177515">
    <property type="component" value="Chromosome 2"/>
</dbReference>
<keyword evidence="2" id="KW-0805">Transcription regulation</keyword>
<dbReference type="InterPro" id="IPR005119">
    <property type="entry name" value="LysR_subst-bd"/>
</dbReference>
<dbReference type="SUPFAM" id="SSF46785">
    <property type="entry name" value="Winged helix' DNA-binding domain"/>
    <property type="match status" value="1"/>
</dbReference>
<dbReference type="Gene3D" id="1.10.10.10">
    <property type="entry name" value="Winged helix-like DNA-binding domain superfamily/Winged helix DNA-binding domain"/>
    <property type="match status" value="1"/>
</dbReference>
<dbReference type="PROSITE" id="PS50931">
    <property type="entry name" value="HTH_LYSR"/>
    <property type="match status" value="1"/>
</dbReference>
<evidence type="ECO:0000256" key="4">
    <source>
        <dbReference type="ARBA" id="ARBA00023163"/>
    </source>
</evidence>
<reference evidence="6 7" key="1">
    <citation type="submission" date="2016-10" db="EMBL/GenBank/DDBJ databases">
        <title>Complete genome sequences of three Cupriavidus strains isolated from various Malaysian environments.</title>
        <authorList>
            <person name="Abdullah A.A.-A."/>
            <person name="Shafie N.A.H."/>
            <person name="Lau N.S."/>
        </authorList>
    </citation>
    <scope>NUCLEOTIDE SEQUENCE [LARGE SCALE GENOMIC DNA]</scope>
    <source>
        <strain evidence="6 7">USMAA1020</strain>
    </source>
</reference>
<dbReference type="InterPro" id="IPR000847">
    <property type="entry name" value="LysR_HTH_N"/>
</dbReference>
<dbReference type="InterPro" id="IPR036388">
    <property type="entry name" value="WH-like_DNA-bd_sf"/>
</dbReference>
<keyword evidence="7" id="KW-1185">Reference proteome</keyword>
<proteinExistence type="inferred from homology"/>
<keyword evidence="3" id="KW-0238">DNA-binding</keyword>
<dbReference type="InterPro" id="IPR050950">
    <property type="entry name" value="HTH-type_LysR_regulators"/>
</dbReference>
<dbReference type="Gene3D" id="3.40.190.290">
    <property type="match status" value="1"/>
</dbReference>
<dbReference type="Pfam" id="PF03466">
    <property type="entry name" value="LysR_substrate"/>
    <property type="match status" value="1"/>
</dbReference>
<name>A0ABM6FFU3_9BURK</name>
<dbReference type="PANTHER" id="PTHR30419:SF8">
    <property type="entry name" value="NITROGEN ASSIMILATION TRANSCRIPTIONAL ACTIVATOR-RELATED"/>
    <property type="match status" value="1"/>
</dbReference>
<dbReference type="SUPFAM" id="SSF53850">
    <property type="entry name" value="Periplasmic binding protein-like II"/>
    <property type="match status" value="1"/>
</dbReference>
<evidence type="ECO:0000256" key="1">
    <source>
        <dbReference type="ARBA" id="ARBA00009437"/>
    </source>
</evidence>
<accession>A0ABM6FFU3</accession>
<dbReference type="InterPro" id="IPR036390">
    <property type="entry name" value="WH_DNA-bd_sf"/>
</dbReference>
<dbReference type="Pfam" id="PF00126">
    <property type="entry name" value="HTH_1"/>
    <property type="match status" value="1"/>
</dbReference>
<sequence>MDDRLDTRRVRYFMQVLESGSVRGAAEVLDMDPSAVSRAIGVLEKECGTRLLERHGRGVMATEAGHLLAAYARSQQGQQQQLLAEMDSIEKVARGHIDIVAGEGFVEWMMHHSLRTFMQAHPGITVDLDVASTDDIVRRIVDGTAHIGMVFQPPHDARLRAHHVYAQPIEAQVLASHPLARQRGPLRLQDLLPYAGATLHRTFGVRQHIEAAEISEGVRLPSMLTTSSFSALGHFVMGGLGYALCTRIAQWSSYGDERLVSLPMGNPLLSQGQVQVVSRQGRALTPAAASLLRQIVADMPRWLRRDAGRCSDA</sequence>
<evidence type="ECO:0000259" key="5">
    <source>
        <dbReference type="PROSITE" id="PS50931"/>
    </source>
</evidence>
<organism evidence="6 7">
    <name type="scientific">Cupriavidus malaysiensis</name>
    <dbReference type="NCBI Taxonomy" id="367825"/>
    <lineage>
        <taxon>Bacteria</taxon>
        <taxon>Pseudomonadati</taxon>
        <taxon>Pseudomonadota</taxon>
        <taxon>Betaproteobacteria</taxon>
        <taxon>Burkholderiales</taxon>
        <taxon>Burkholderiaceae</taxon>
        <taxon>Cupriavidus</taxon>
    </lineage>
</organism>
<dbReference type="PANTHER" id="PTHR30419">
    <property type="entry name" value="HTH-TYPE TRANSCRIPTIONAL REGULATOR YBHD"/>
    <property type="match status" value="1"/>
</dbReference>
<gene>
    <name evidence="6" type="ORF">BKK80_24780</name>
</gene>
<evidence type="ECO:0000313" key="7">
    <source>
        <dbReference type="Proteomes" id="UP000177515"/>
    </source>
</evidence>
<keyword evidence="4" id="KW-0804">Transcription</keyword>
<dbReference type="EMBL" id="CP017755">
    <property type="protein sequence ID" value="AOZ10775.1"/>
    <property type="molecule type" value="Genomic_DNA"/>
</dbReference>
<feature type="domain" description="HTH lysR-type" evidence="5">
    <location>
        <begin position="5"/>
        <end position="62"/>
    </location>
</feature>
<evidence type="ECO:0000256" key="2">
    <source>
        <dbReference type="ARBA" id="ARBA00023015"/>
    </source>
</evidence>
<evidence type="ECO:0000313" key="6">
    <source>
        <dbReference type="EMBL" id="AOZ10775.1"/>
    </source>
</evidence>
<evidence type="ECO:0000256" key="3">
    <source>
        <dbReference type="ARBA" id="ARBA00023125"/>
    </source>
</evidence>